<dbReference type="InterPro" id="IPR036047">
    <property type="entry name" value="F-box-like_dom_sf"/>
</dbReference>
<dbReference type="GO" id="GO:0019005">
    <property type="term" value="C:SCF ubiquitin ligase complex"/>
    <property type="evidence" value="ECO:0007669"/>
    <property type="project" value="TreeGrafter"/>
</dbReference>
<dbReference type="SMART" id="SM00256">
    <property type="entry name" value="FBOX"/>
    <property type="match status" value="1"/>
</dbReference>
<accession>A0A2P6MX10</accession>
<feature type="domain" description="F-box" evidence="2">
    <location>
        <begin position="78"/>
        <end position="124"/>
    </location>
</feature>
<reference evidence="3 4" key="1">
    <citation type="journal article" date="2018" name="Genome Biol. Evol.">
        <title>Multiple Roots of Fruiting Body Formation in Amoebozoa.</title>
        <authorList>
            <person name="Hillmann F."/>
            <person name="Forbes G."/>
            <person name="Novohradska S."/>
            <person name="Ferling I."/>
            <person name="Riege K."/>
            <person name="Groth M."/>
            <person name="Westermann M."/>
            <person name="Marz M."/>
            <person name="Spaller T."/>
            <person name="Winckler T."/>
            <person name="Schaap P."/>
            <person name="Glockner G."/>
        </authorList>
    </citation>
    <scope>NUCLEOTIDE SEQUENCE [LARGE SCALE GENOMIC DNA]</scope>
    <source>
        <strain evidence="3 4">Jena</strain>
    </source>
</reference>
<gene>
    <name evidence="3" type="ORF">PROFUN_07782</name>
</gene>
<dbReference type="EMBL" id="MDYQ01000337">
    <property type="protein sequence ID" value="PRP76260.1"/>
    <property type="molecule type" value="Genomic_DNA"/>
</dbReference>
<evidence type="ECO:0000259" key="2">
    <source>
        <dbReference type="PROSITE" id="PS50181"/>
    </source>
</evidence>
<dbReference type="InParanoid" id="A0A2P6MX10"/>
<feature type="region of interest" description="Disordered" evidence="1">
    <location>
        <begin position="50"/>
        <end position="71"/>
    </location>
</feature>
<dbReference type="InterPro" id="IPR001810">
    <property type="entry name" value="F-box_dom"/>
</dbReference>
<dbReference type="OrthoDB" id="3219396at2759"/>
<dbReference type="Proteomes" id="UP000241769">
    <property type="component" value="Unassembled WGS sequence"/>
</dbReference>
<dbReference type="SUPFAM" id="SSF81383">
    <property type="entry name" value="F-box domain"/>
    <property type="match status" value="1"/>
</dbReference>
<protein>
    <submittedName>
        <fullName evidence="3">WD40 repeat-containing protein</fullName>
    </submittedName>
</protein>
<proteinExistence type="predicted"/>
<dbReference type="AlphaFoldDB" id="A0A2P6MX10"/>
<dbReference type="Gene3D" id="1.20.1280.50">
    <property type="match status" value="1"/>
</dbReference>
<dbReference type="PANTHER" id="PTHR46731:SF1">
    <property type="entry name" value="F-BOX ONLY PROTEIN 15"/>
    <property type="match status" value="1"/>
</dbReference>
<evidence type="ECO:0000313" key="4">
    <source>
        <dbReference type="Proteomes" id="UP000241769"/>
    </source>
</evidence>
<keyword evidence="4" id="KW-1185">Reference proteome</keyword>
<feature type="compositionally biased region" description="Low complexity" evidence="1">
    <location>
        <begin position="1"/>
        <end position="22"/>
    </location>
</feature>
<comment type="caution">
    <text evidence="3">The sequence shown here is derived from an EMBL/GenBank/DDBJ whole genome shotgun (WGS) entry which is preliminary data.</text>
</comment>
<name>A0A2P6MX10_9EUKA</name>
<dbReference type="Pfam" id="PF12937">
    <property type="entry name" value="F-box-like"/>
    <property type="match status" value="1"/>
</dbReference>
<evidence type="ECO:0000256" key="1">
    <source>
        <dbReference type="SAM" id="MobiDB-lite"/>
    </source>
</evidence>
<evidence type="ECO:0000313" key="3">
    <source>
        <dbReference type="EMBL" id="PRP76260.1"/>
    </source>
</evidence>
<organism evidence="3 4">
    <name type="scientific">Planoprotostelium fungivorum</name>
    <dbReference type="NCBI Taxonomy" id="1890364"/>
    <lineage>
        <taxon>Eukaryota</taxon>
        <taxon>Amoebozoa</taxon>
        <taxon>Evosea</taxon>
        <taxon>Variosea</taxon>
        <taxon>Cavosteliida</taxon>
        <taxon>Cavosteliaceae</taxon>
        <taxon>Planoprotostelium</taxon>
    </lineage>
</organism>
<dbReference type="PROSITE" id="PS50181">
    <property type="entry name" value="FBOX"/>
    <property type="match status" value="1"/>
</dbReference>
<feature type="compositionally biased region" description="Low complexity" evidence="1">
    <location>
        <begin position="50"/>
        <end position="62"/>
    </location>
</feature>
<feature type="region of interest" description="Disordered" evidence="1">
    <location>
        <begin position="1"/>
        <end position="32"/>
    </location>
</feature>
<sequence>MSATKKSTAPKKSSPAIKASIKTTANPASKTSTITDRTKVQNINRVVSAKTTPAKTTTSSISVKRSTPTKTEIPKSTENFLDALPIEILMEVLSFLKLQDIARFSCTCREYQELSNHPRYWKKLYSDMLSDKKERDDQFDYKDQLKKGLMRSRLTRTQKRINEKFPTCNTSGEMKKLNLAWTIHLNDSLHCPVNQRQVFHFHNMCTVFCNEIPSFKSPTGEKRLTARAVQSLSVSVRSLWIDSLWNKPIVSIKSMKYNQWKEIDSDDNIIIMDISPDQPHSILIGLWKDKTDETSIHPAPNSELAWIMISVHHAQLLQLSSLQPQFTRMNPHQGDTGYTVYAQIRTAGTSKWSNIFYRVDLKRDAAGRSICLCQNRGRPSHVMEKRLSLPWKAGGFSGTLLDVFFFDIVVLDSANFIVWFHSQAVKLEPSPPEVSSNYDHPDDSIYFKWSVKEQRGRVDGTVLYSADMEQTMICASLKKQQISAGSNRSNVRASAIPPKGLFATTPVFRSAIQSQQQMTSQQQIDRRTRLPLAFADG</sequence>
<dbReference type="PANTHER" id="PTHR46731">
    <property type="entry name" value="F-BOX ONLY PROTEIN 15"/>
    <property type="match status" value="1"/>
</dbReference>
<feature type="compositionally biased region" description="Polar residues" evidence="1">
    <location>
        <begin position="23"/>
        <end position="32"/>
    </location>
</feature>